<accession>A0A8U0A3K3</accession>
<dbReference type="RefSeq" id="WP_247994334.1">
    <property type="nucleotide sequence ID" value="NZ_CP096019.1"/>
</dbReference>
<dbReference type="KEGG" id="haad:MW046_04295"/>
<evidence type="ECO:0000313" key="3">
    <source>
        <dbReference type="Proteomes" id="UP000831768"/>
    </source>
</evidence>
<dbReference type="Pfam" id="PF17647">
    <property type="entry name" value="DUF5518"/>
    <property type="match status" value="1"/>
</dbReference>
<reference evidence="2" key="1">
    <citation type="submission" date="2022-04" db="EMBL/GenBank/DDBJ databases">
        <title>Halocatena sp. nov., isolated from a salt lake.</title>
        <authorList>
            <person name="Cui H.-L."/>
        </authorList>
    </citation>
    <scope>NUCLEOTIDE SEQUENCE</scope>
    <source>
        <strain evidence="2">AD-1</strain>
    </source>
</reference>
<keyword evidence="1" id="KW-0812">Transmembrane</keyword>
<proteinExistence type="predicted"/>
<evidence type="ECO:0000256" key="1">
    <source>
        <dbReference type="SAM" id="Phobius"/>
    </source>
</evidence>
<protein>
    <submittedName>
        <fullName evidence="2">DUF5518 domain-containing protein</fullName>
    </submittedName>
</protein>
<feature type="transmembrane region" description="Helical" evidence="1">
    <location>
        <begin position="43"/>
        <end position="68"/>
    </location>
</feature>
<keyword evidence="3" id="KW-1185">Reference proteome</keyword>
<keyword evidence="1" id="KW-1133">Transmembrane helix</keyword>
<evidence type="ECO:0000313" key="2">
    <source>
        <dbReference type="EMBL" id="UPM43672.1"/>
    </source>
</evidence>
<keyword evidence="1" id="KW-0472">Membrane</keyword>
<name>A0A8U0A3K3_9EURY</name>
<dbReference type="GeneID" id="71927240"/>
<dbReference type="Proteomes" id="UP000831768">
    <property type="component" value="Chromosome"/>
</dbReference>
<sequence length="119" mass="11477">MIANALVGAVVTAVSWFVIGPAGPILGGGVAGYLETKNGPTVGALSGVIASLPIAVVVPIVGTALVFVPDALVGLGVLTAFVVFVGGTIVNAALGAIGGYLGVYTRSELISGSGGRSAR</sequence>
<feature type="transmembrane region" description="Helical" evidence="1">
    <location>
        <begin position="75"/>
        <end position="101"/>
    </location>
</feature>
<organism evidence="2 3">
    <name type="scientific">Halocatena salina</name>
    <dbReference type="NCBI Taxonomy" id="2934340"/>
    <lineage>
        <taxon>Archaea</taxon>
        <taxon>Methanobacteriati</taxon>
        <taxon>Methanobacteriota</taxon>
        <taxon>Stenosarchaea group</taxon>
        <taxon>Halobacteria</taxon>
        <taxon>Halobacteriales</taxon>
        <taxon>Natronomonadaceae</taxon>
        <taxon>Halocatena</taxon>
    </lineage>
</organism>
<gene>
    <name evidence="2" type="ORF">MW046_04295</name>
</gene>
<dbReference type="AlphaFoldDB" id="A0A8U0A3K3"/>
<dbReference type="EMBL" id="CP096019">
    <property type="protein sequence ID" value="UPM43672.1"/>
    <property type="molecule type" value="Genomic_DNA"/>
</dbReference>
<dbReference type="InterPro" id="IPR040493">
    <property type="entry name" value="DUF5518"/>
</dbReference>